<keyword evidence="9 11" id="KW-1133">Transmembrane helix</keyword>
<evidence type="ECO:0000256" key="6">
    <source>
        <dbReference type="ARBA" id="ARBA00022679"/>
    </source>
</evidence>
<evidence type="ECO:0000256" key="3">
    <source>
        <dbReference type="ARBA" id="ARBA00022475"/>
    </source>
</evidence>
<dbReference type="NCBIfam" id="TIGR01427">
    <property type="entry name" value="PTS_IIC_fructo"/>
    <property type="match status" value="1"/>
</dbReference>
<dbReference type="FunFam" id="3.40.50.2300:FF:000014">
    <property type="entry name" value="PTS system fructose-like transporter subunit IIB"/>
    <property type="match status" value="1"/>
</dbReference>
<sequence>MAEDTTYDLIAATGCPTGIAHTYMAKEALEKAAAAKGLTIKVETHGQVGIENEVTPAQIKAAKAVIVAADKDVQAERFAGKPMVSVGVTAAIKDPEGLIDKALAAKAQGELSEEVANASSDNSSSDEKESVGHIIYKHLMNGVSHMLVFVVAGGVLTAVSFLWGITSFDSTAADYNSFAAMLKIIGGIAMNLMVPVLAAYIAESIGKRPALVPGFVAGMIAITGLPVSPETGLIDAGGAGVGFGFLGGIVGGFVAGYVIVGLEKLLSGMPKNLDGLKAIFLYPLLSTFITGLIMLGISGPMAAINTGMMSFLEGLEASGPIVLGLAIGCMCAFDMGGPVNKAAYVTGTALLTEALQAGIGTPTYNFGTNFMAAVSAACIVPPLITAFAVIVGKKYFSKEDHDAGIVNIVLGCTHITEGAIPFMTKNIWPVMPIMMCGSSIAAILTILFGVHDPAPHGGFLVLPVVDGWYLWLIAIFAGVLVGGILYVIFKRNEYHKNGDKVVE</sequence>
<dbReference type="InterPro" id="IPR013014">
    <property type="entry name" value="PTS_EIIC_2"/>
</dbReference>
<dbReference type="PROSITE" id="PS51104">
    <property type="entry name" value="PTS_EIIC_TYPE_2"/>
    <property type="match status" value="1"/>
</dbReference>
<dbReference type="GO" id="GO:0005886">
    <property type="term" value="C:plasma membrane"/>
    <property type="evidence" value="ECO:0007669"/>
    <property type="project" value="UniProtKB-SubCell"/>
</dbReference>
<keyword evidence="8 11" id="KW-0812">Transmembrane</keyword>
<dbReference type="Pfam" id="PF02302">
    <property type="entry name" value="PTS_IIB"/>
    <property type="match status" value="1"/>
</dbReference>
<keyword evidence="5" id="KW-0762">Sugar transport</keyword>
<feature type="transmembrane region" description="Helical" evidence="11">
    <location>
        <begin position="239"/>
        <end position="259"/>
    </location>
</feature>
<accession>A0A117J4Q0</accession>
<keyword evidence="3" id="KW-1003">Cell membrane</keyword>
<feature type="transmembrane region" description="Helical" evidence="11">
    <location>
        <begin position="146"/>
        <end position="166"/>
    </location>
</feature>
<reference evidence="14 15" key="1">
    <citation type="submission" date="2015-12" db="EMBL/GenBank/DDBJ databases">
        <title>Draft Genome Sequence of Olsenella scatoligenes SK9K4T; a Producer of 3-Methylindole- (skatole) and 4-Methylphenol- (p-cresol) Isolated from Pig Feces.</title>
        <authorList>
            <person name="Li X."/>
            <person name="Borg B."/>
            <person name="Canibe N."/>
        </authorList>
    </citation>
    <scope>NUCLEOTIDE SEQUENCE [LARGE SCALE GENOMIC DNA]</scope>
    <source>
        <strain evidence="14 15">SK9K4</strain>
    </source>
</reference>
<evidence type="ECO:0000256" key="8">
    <source>
        <dbReference type="ARBA" id="ARBA00022692"/>
    </source>
</evidence>
<dbReference type="Gene3D" id="3.40.50.2300">
    <property type="match status" value="1"/>
</dbReference>
<evidence type="ECO:0000313" key="15">
    <source>
        <dbReference type="Proteomes" id="UP000054078"/>
    </source>
</evidence>
<dbReference type="EMBL" id="LOJF01000001">
    <property type="protein sequence ID" value="KUH59234.1"/>
    <property type="molecule type" value="Genomic_DNA"/>
</dbReference>
<keyword evidence="15" id="KW-1185">Reference proteome</keyword>
<dbReference type="InterPro" id="IPR003353">
    <property type="entry name" value="PTS_IIB_fruc"/>
</dbReference>
<feature type="domain" description="PTS EIIC type-2" evidence="13">
    <location>
        <begin position="135"/>
        <end position="503"/>
    </location>
</feature>
<dbReference type="RefSeq" id="WP_059053305.1">
    <property type="nucleotide sequence ID" value="NZ_LOJF01000001.1"/>
</dbReference>
<feature type="domain" description="PTS EIIB type-2" evidence="12">
    <location>
        <begin position="9"/>
        <end position="104"/>
    </location>
</feature>
<dbReference type="GO" id="GO:0022877">
    <property type="term" value="F:protein-N(PI)-phosphohistidine-fructose phosphotransferase system transporter activity"/>
    <property type="evidence" value="ECO:0007669"/>
    <property type="project" value="InterPro"/>
</dbReference>
<evidence type="ECO:0000256" key="7">
    <source>
        <dbReference type="ARBA" id="ARBA00022683"/>
    </source>
</evidence>
<evidence type="ECO:0000256" key="4">
    <source>
        <dbReference type="ARBA" id="ARBA00022553"/>
    </source>
</evidence>
<evidence type="ECO:0000256" key="5">
    <source>
        <dbReference type="ARBA" id="ARBA00022597"/>
    </source>
</evidence>
<dbReference type="SUPFAM" id="SSF52794">
    <property type="entry name" value="PTS system IIB component-like"/>
    <property type="match status" value="1"/>
</dbReference>
<evidence type="ECO:0000259" key="12">
    <source>
        <dbReference type="PROSITE" id="PS51099"/>
    </source>
</evidence>
<proteinExistence type="predicted"/>
<keyword evidence="6" id="KW-0808">Transferase</keyword>
<feature type="transmembrane region" description="Helical" evidence="11">
    <location>
        <begin position="468"/>
        <end position="489"/>
    </location>
</feature>
<dbReference type="NCBIfam" id="TIGR00829">
    <property type="entry name" value="FRU"/>
    <property type="match status" value="1"/>
</dbReference>
<evidence type="ECO:0000313" key="14">
    <source>
        <dbReference type="EMBL" id="KUH59234.1"/>
    </source>
</evidence>
<dbReference type="PANTHER" id="PTHR30505:SF28">
    <property type="entry name" value="PTS SYSTEM 2-O-ALPHA-MANNOSYL-D-GLYCERATE-SPECIFIC EIIABC COMPONENT"/>
    <property type="match status" value="1"/>
</dbReference>
<dbReference type="Pfam" id="PF02378">
    <property type="entry name" value="PTS_EIIC"/>
    <property type="match status" value="1"/>
</dbReference>
<evidence type="ECO:0000256" key="10">
    <source>
        <dbReference type="ARBA" id="ARBA00023136"/>
    </source>
</evidence>
<organism evidence="14 15">
    <name type="scientific">Tractidigestivibacter scatoligenes</name>
    <name type="common">Olsenella scatoligenes</name>
    <dbReference type="NCBI Taxonomy" id="1299998"/>
    <lineage>
        <taxon>Bacteria</taxon>
        <taxon>Bacillati</taxon>
        <taxon>Actinomycetota</taxon>
        <taxon>Coriobacteriia</taxon>
        <taxon>Coriobacteriales</taxon>
        <taxon>Atopobiaceae</taxon>
        <taxon>Tractidigestivibacter</taxon>
    </lineage>
</organism>
<dbReference type="GO" id="GO:0090563">
    <property type="term" value="F:protein-phosphocysteine-sugar phosphotransferase activity"/>
    <property type="evidence" value="ECO:0007669"/>
    <property type="project" value="TreeGrafter"/>
</dbReference>
<dbReference type="InterPro" id="IPR013011">
    <property type="entry name" value="PTS_EIIB_2"/>
</dbReference>
<evidence type="ECO:0000259" key="13">
    <source>
        <dbReference type="PROSITE" id="PS51104"/>
    </source>
</evidence>
<dbReference type="InterPro" id="IPR050864">
    <property type="entry name" value="Bacterial_PTS_Sugar_Transport"/>
</dbReference>
<evidence type="ECO:0000256" key="9">
    <source>
        <dbReference type="ARBA" id="ARBA00022989"/>
    </source>
</evidence>
<dbReference type="GO" id="GO:0005351">
    <property type="term" value="F:carbohydrate:proton symporter activity"/>
    <property type="evidence" value="ECO:0007669"/>
    <property type="project" value="InterPro"/>
</dbReference>
<dbReference type="AlphaFoldDB" id="A0A117J4Q0"/>
<dbReference type="CDD" id="cd05569">
    <property type="entry name" value="PTS_IIB_fructose"/>
    <property type="match status" value="1"/>
</dbReference>
<dbReference type="Proteomes" id="UP000054078">
    <property type="component" value="Unassembled WGS sequence"/>
</dbReference>
<feature type="transmembrane region" description="Helical" evidence="11">
    <location>
        <begin position="427"/>
        <end position="448"/>
    </location>
</feature>
<evidence type="ECO:0000256" key="2">
    <source>
        <dbReference type="ARBA" id="ARBA00022448"/>
    </source>
</evidence>
<dbReference type="InterPro" id="IPR003352">
    <property type="entry name" value="PTS_EIIC"/>
</dbReference>
<keyword evidence="2" id="KW-0813">Transport</keyword>
<feature type="transmembrane region" description="Helical" evidence="11">
    <location>
        <begin position="209"/>
        <end position="227"/>
    </location>
</feature>
<keyword evidence="10 11" id="KW-0472">Membrane</keyword>
<keyword evidence="7" id="KW-0598">Phosphotransferase system</keyword>
<evidence type="ECO:0000256" key="1">
    <source>
        <dbReference type="ARBA" id="ARBA00004429"/>
    </source>
</evidence>
<dbReference type="OrthoDB" id="9782569at2"/>
<evidence type="ECO:0000256" key="11">
    <source>
        <dbReference type="SAM" id="Phobius"/>
    </source>
</evidence>
<dbReference type="STRING" id="1299998.AUL39_02570"/>
<dbReference type="PROSITE" id="PS51099">
    <property type="entry name" value="PTS_EIIB_TYPE_2"/>
    <property type="match status" value="1"/>
</dbReference>
<dbReference type="PANTHER" id="PTHR30505">
    <property type="entry name" value="FRUCTOSE-LIKE PERMEASE"/>
    <property type="match status" value="1"/>
</dbReference>
<dbReference type="InterPro" id="IPR003501">
    <property type="entry name" value="PTS_EIIB_2/3"/>
</dbReference>
<comment type="caution">
    <text evidence="14">The sequence shown here is derived from an EMBL/GenBank/DDBJ whole genome shotgun (WGS) entry which is preliminary data.</text>
</comment>
<feature type="transmembrane region" description="Helical" evidence="11">
    <location>
        <begin position="178"/>
        <end position="202"/>
    </location>
</feature>
<keyword evidence="4" id="KW-0597">Phosphoprotein</keyword>
<dbReference type="InterPro" id="IPR006327">
    <property type="entry name" value="PTS_IIC_fruc"/>
</dbReference>
<feature type="transmembrane region" description="Helical" evidence="11">
    <location>
        <begin position="279"/>
        <end position="297"/>
    </location>
</feature>
<comment type="subcellular location">
    <subcellularLocation>
        <location evidence="1">Cell inner membrane</location>
        <topology evidence="1">Multi-pass membrane protein</topology>
    </subcellularLocation>
</comment>
<gene>
    <name evidence="14" type="ORF">AUL39_02570</name>
</gene>
<dbReference type="InterPro" id="IPR036095">
    <property type="entry name" value="PTS_EIIB-like_sf"/>
</dbReference>
<feature type="transmembrane region" description="Helical" evidence="11">
    <location>
        <begin position="370"/>
        <end position="391"/>
    </location>
</feature>
<protein>
    <submittedName>
        <fullName evidence="14">PTS fructose transporter subunit IIC</fullName>
    </submittedName>
</protein>
<name>A0A117J4Q0_TRASO</name>
<dbReference type="GO" id="GO:0009401">
    <property type="term" value="P:phosphoenolpyruvate-dependent sugar phosphotransferase system"/>
    <property type="evidence" value="ECO:0007669"/>
    <property type="project" value="UniProtKB-KW"/>
</dbReference>